<evidence type="ECO:0000313" key="3">
    <source>
        <dbReference type="Proteomes" id="UP000735302"/>
    </source>
</evidence>
<protein>
    <submittedName>
        <fullName evidence="2">Uncharacterized protein</fullName>
    </submittedName>
</protein>
<gene>
    <name evidence="2" type="ORF">PoB_007422300</name>
</gene>
<accession>A0AAV4DTV6</accession>
<evidence type="ECO:0000313" key="2">
    <source>
        <dbReference type="EMBL" id="GFO47718.1"/>
    </source>
</evidence>
<feature type="compositionally biased region" description="Basic and acidic residues" evidence="1">
    <location>
        <begin position="100"/>
        <end position="129"/>
    </location>
</feature>
<comment type="caution">
    <text evidence="2">The sequence shown here is derived from an EMBL/GenBank/DDBJ whole genome shotgun (WGS) entry which is preliminary data.</text>
</comment>
<organism evidence="2 3">
    <name type="scientific">Plakobranchus ocellatus</name>
    <dbReference type="NCBI Taxonomy" id="259542"/>
    <lineage>
        <taxon>Eukaryota</taxon>
        <taxon>Metazoa</taxon>
        <taxon>Spiralia</taxon>
        <taxon>Lophotrochozoa</taxon>
        <taxon>Mollusca</taxon>
        <taxon>Gastropoda</taxon>
        <taxon>Heterobranchia</taxon>
        <taxon>Euthyneura</taxon>
        <taxon>Panpulmonata</taxon>
        <taxon>Sacoglossa</taxon>
        <taxon>Placobranchoidea</taxon>
        <taxon>Plakobranchidae</taxon>
        <taxon>Plakobranchus</taxon>
    </lineage>
</organism>
<feature type="compositionally biased region" description="Polar residues" evidence="1">
    <location>
        <begin position="54"/>
        <end position="65"/>
    </location>
</feature>
<evidence type="ECO:0000256" key="1">
    <source>
        <dbReference type="SAM" id="MobiDB-lite"/>
    </source>
</evidence>
<proteinExistence type="predicted"/>
<keyword evidence="3" id="KW-1185">Reference proteome</keyword>
<feature type="region of interest" description="Disordered" evidence="1">
    <location>
        <begin position="1"/>
        <end position="129"/>
    </location>
</feature>
<name>A0AAV4DTV6_9GAST</name>
<dbReference type="Proteomes" id="UP000735302">
    <property type="component" value="Unassembled WGS sequence"/>
</dbReference>
<dbReference type="EMBL" id="BLXT01008342">
    <property type="protein sequence ID" value="GFO47718.1"/>
    <property type="molecule type" value="Genomic_DNA"/>
</dbReference>
<sequence>MRTPQDTQEHTRTQNDEITQGHIKTHENTDESTLGHTRTHENTNEVTLRHTITHENTVNPQQANLKLSGPLSGQGAGGGGLNPRQNGSCRSQGGLASLDGWEKAGKVREWGGRMSEKEEEEGEKRTIEGKVEKMEEMKKRERWSRWRG</sequence>
<dbReference type="AlphaFoldDB" id="A0AAV4DTV6"/>
<reference evidence="2 3" key="1">
    <citation type="journal article" date="2021" name="Elife">
        <title>Chloroplast acquisition without the gene transfer in kleptoplastic sea slugs, Plakobranchus ocellatus.</title>
        <authorList>
            <person name="Maeda T."/>
            <person name="Takahashi S."/>
            <person name="Yoshida T."/>
            <person name="Shimamura S."/>
            <person name="Takaki Y."/>
            <person name="Nagai Y."/>
            <person name="Toyoda A."/>
            <person name="Suzuki Y."/>
            <person name="Arimoto A."/>
            <person name="Ishii H."/>
            <person name="Satoh N."/>
            <person name="Nishiyama T."/>
            <person name="Hasebe M."/>
            <person name="Maruyama T."/>
            <person name="Minagawa J."/>
            <person name="Obokata J."/>
            <person name="Shigenobu S."/>
        </authorList>
    </citation>
    <scope>NUCLEOTIDE SEQUENCE [LARGE SCALE GENOMIC DNA]</scope>
</reference>
<feature type="compositionally biased region" description="Gly residues" evidence="1">
    <location>
        <begin position="72"/>
        <end position="81"/>
    </location>
</feature>